<keyword evidence="2" id="KW-1185">Reference proteome</keyword>
<organism evidence="1 2">
    <name type="scientific">Micavibrio aeruginosavorus (strain ARL-13)</name>
    <dbReference type="NCBI Taxonomy" id="856793"/>
    <lineage>
        <taxon>Bacteria</taxon>
        <taxon>Pseudomonadati</taxon>
        <taxon>Bdellovibrionota</taxon>
        <taxon>Bdellovibrionia</taxon>
        <taxon>Bdellovibrionales</taxon>
        <taxon>Pseudobdellovibrionaceae</taxon>
        <taxon>Micavibrio</taxon>
    </lineage>
</organism>
<evidence type="ECO:0000313" key="2">
    <source>
        <dbReference type="Proteomes" id="UP000009286"/>
    </source>
</evidence>
<dbReference type="OrthoDB" id="9835316at2"/>
<protein>
    <submittedName>
        <fullName evidence="1">Uncharacterized protein</fullName>
    </submittedName>
</protein>
<proteinExistence type="predicted"/>
<dbReference type="EMBL" id="CP002382">
    <property type="protein sequence ID" value="AEP08374.1"/>
    <property type="molecule type" value="Genomic_DNA"/>
</dbReference>
<dbReference type="AlphaFoldDB" id="G2KLD8"/>
<name>G2KLD8_MICAA</name>
<dbReference type="Proteomes" id="UP000009286">
    <property type="component" value="Chromosome"/>
</dbReference>
<dbReference type="KEGG" id="mai:MICA_26"/>
<dbReference type="STRING" id="856793.MICA_26"/>
<reference evidence="1 2" key="1">
    <citation type="journal article" date="2011" name="BMC Genomics">
        <title>Genomic insights into an obligate epibiotic bacterial predator: Micavibrio aeruginosavorus ARL-13.</title>
        <authorList>
            <person name="Wang Z."/>
            <person name="Kadouri D."/>
            <person name="Wu M."/>
        </authorList>
    </citation>
    <scope>NUCLEOTIDE SEQUENCE [LARGE SCALE GENOMIC DNA]</scope>
    <source>
        <strain evidence="1 2">ARL-13</strain>
    </source>
</reference>
<dbReference type="HOGENOM" id="CLU_1608933_0_0_5"/>
<sequence>MIFVLHRLFIRKGFEGYSAAHHYSDVAIGAAAATTLAIKALGEGDVVSAQTAFETAAYLGAAVGAATAWRTALISEQGKVRAGRFGVKFLAGSVLAVAMASGMSALAEGVGAGHKQQARLLAQWDMVQTKQPNPLHVCAPRVSGPERVFSVLKCDTTPFPRTWAL</sequence>
<evidence type="ECO:0000313" key="1">
    <source>
        <dbReference type="EMBL" id="AEP08374.1"/>
    </source>
</evidence>
<gene>
    <name evidence="1" type="ordered locus">MICA_26</name>
</gene>
<accession>G2KLD8</accession>
<dbReference type="RefSeq" id="WP_014101597.1">
    <property type="nucleotide sequence ID" value="NC_016026.1"/>
</dbReference>